<evidence type="ECO:0000313" key="3">
    <source>
        <dbReference type="EMBL" id="OPC83041.1"/>
    </source>
</evidence>
<feature type="region of interest" description="Disordered" evidence="2">
    <location>
        <begin position="360"/>
        <end position="385"/>
    </location>
</feature>
<feature type="coiled-coil region" evidence="1">
    <location>
        <begin position="220"/>
        <end position="247"/>
    </location>
</feature>
<proteinExistence type="predicted"/>
<name>A0A1T3P268_9ACTN</name>
<keyword evidence="1" id="KW-0175">Coiled coil</keyword>
<dbReference type="STRING" id="159449.B4N89_20735"/>
<feature type="coiled-coil region" evidence="1">
    <location>
        <begin position="136"/>
        <end position="170"/>
    </location>
</feature>
<dbReference type="AlphaFoldDB" id="A0A1T3P268"/>
<keyword evidence="4" id="KW-1185">Reference proteome</keyword>
<dbReference type="RefSeq" id="WP_078977340.1">
    <property type="nucleotide sequence ID" value="NZ_MWQN01000001.1"/>
</dbReference>
<accession>A0A1T3P268</accession>
<evidence type="ECO:0000256" key="2">
    <source>
        <dbReference type="SAM" id="MobiDB-lite"/>
    </source>
</evidence>
<evidence type="ECO:0000256" key="1">
    <source>
        <dbReference type="SAM" id="Coils"/>
    </source>
</evidence>
<reference evidence="3 4" key="1">
    <citation type="submission" date="2017-03" db="EMBL/GenBank/DDBJ databases">
        <title>Draft genome sequence of Streptomyces scabrisporus NF3, endophyte isolated from Amphipterygium adstringens.</title>
        <authorList>
            <person name="Vazquez M."/>
            <person name="Ceapa C.D."/>
            <person name="Rodriguez Luna D."/>
            <person name="Sanchez Esquivel S."/>
        </authorList>
    </citation>
    <scope>NUCLEOTIDE SEQUENCE [LARGE SCALE GENOMIC DNA]</scope>
    <source>
        <strain evidence="3 4">NF3</strain>
    </source>
</reference>
<comment type="caution">
    <text evidence="3">The sequence shown here is derived from an EMBL/GenBank/DDBJ whole genome shotgun (WGS) entry which is preliminary data.</text>
</comment>
<organism evidence="3 4">
    <name type="scientific">Embleya scabrispora</name>
    <dbReference type="NCBI Taxonomy" id="159449"/>
    <lineage>
        <taxon>Bacteria</taxon>
        <taxon>Bacillati</taxon>
        <taxon>Actinomycetota</taxon>
        <taxon>Actinomycetes</taxon>
        <taxon>Kitasatosporales</taxon>
        <taxon>Streptomycetaceae</taxon>
        <taxon>Embleya</taxon>
    </lineage>
</organism>
<gene>
    <name evidence="3" type="ORF">B4N89_20735</name>
</gene>
<protein>
    <submittedName>
        <fullName evidence="3">Uncharacterized protein</fullName>
    </submittedName>
</protein>
<dbReference type="EMBL" id="MWQN01000001">
    <property type="protein sequence ID" value="OPC83041.1"/>
    <property type="molecule type" value="Genomic_DNA"/>
</dbReference>
<evidence type="ECO:0000313" key="4">
    <source>
        <dbReference type="Proteomes" id="UP000190037"/>
    </source>
</evidence>
<dbReference type="Proteomes" id="UP000190037">
    <property type="component" value="Unassembled WGS sequence"/>
</dbReference>
<sequence>MTEPTAAPLDLDAIRADLAAVPAPPWRWKVDGHTVLVAGRTVVIATDHEPDPDGCDVEVLFHEVRDGRSMFSGTELVDEAGGIDNAVARFTERAPDYVAALLAALAERDATIARYDTALIEVTRDADEDDDGEPTREALIETIAATDAERDRLEAVVAEQAAEIQRLRTTAVAIGPGLGALTADLAGRMAAEIGRRDEADANPGRGMPTRGDWRLARDRTWAAEHAAERLEAERDEARDDAARLRSAWRSAWRGRHELRVEHRDAVAVARWALAETYAHRGALGWMRVTDRSPAAEPPLYPPRVEWVVQAREPWQPGAAADGWVDDWGPYARREDAHARAARRRARPGASEVRVLRVESTHWLDAPRAPESPAGAPASKETPDTR</sequence>